<dbReference type="PROSITE" id="PS50850">
    <property type="entry name" value="MFS"/>
    <property type="match status" value="1"/>
</dbReference>
<dbReference type="EMBL" id="CP038799">
    <property type="protein sequence ID" value="QIV82685.1"/>
    <property type="molecule type" value="Genomic_DNA"/>
</dbReference>
<evidence type="ECO:0000256" key="5">
    <source>
        <dbReference type="ARBA" id="ARBA00022989"/>
    </source>
</evidence>
<feature type="transmembrane region" description="Helical" evidence="7">
    <location>
        <begin position="124"/>
        <end position="146"/>
    </location>
</feature>
<evidence type="ECO:0000256" key="7">
    <source>
        <dbReference type="SAM" id="Phobius"/>
    </source>
</evidence>
<evidence type="ECO:0000256" key="4">
    <source>
        <dbReference type="ARBA" id="ARBA00022692"/>
    </source>
</evidence>
<feature type="transmembrane region" description="Helical" evidence="7">
    <location>
        <begin position="408"/>
        <end position="426"/>
    </location>
</feature>
<dbReference type="Gene3D" id="1.20.1250.20">
    <property type="entry name" value="MFS general substrate transporter like domains"/>
    <property type="match status" value="1"/>
</dbReference>
<feature type="transmembrane region" description="Helical" evidence="7">
    <location>
        <begin position="158"/>
        <end position="179"/>
    </location>
</feature>
<dbReference type="RefSeq" id="WP_168143142.1">
    <property type="nucleotide sequence ID" value="NZ_CP038799.1"/>
</dbReference>
<dbReference type="PANTHER" id="PTHR43045">
    <property type="entry name" value="SHIKIMATE TRANSPORTER"/>
    <property type="match status" value="1"/>
</dbReference>
<dbReference type="InterPro" id="IPR036259">
    <property type="entry name" value="MFS_trans_sf"/>
</dbReference>
<dbReference type="PROSITE" id="PS00217">
    <property type="entry name" value="SUGAR_TRANSPORT_2"/>
    <property type="match status" value="1"/>
</dbReference>
<dbReference type="PROSITE" id="PS00216">
    <property type="entry name" value="SUGAR_TRANSPORT_1"/>
    <property type="match status" value="1"/>
</dbReference>
<evidence type="ECO:0000256" key="1">
    <source>
        <dbReference type="ARBA" id="ARBA00004651"/>
    </source>
</evidence>
<feature type="transmembrane region" description="Helical" evidence="7">
    <location>
        <begin position="57"/>
        <end position="79"/>
    </location>
</feature>
<keyword evidence="3" id="KW-1003">Cell membrane</keyword>
<reference evidence="9 10" key="1">
    <citation type="submission" date="2019-04" db="EMBL/GenBank/DDBJ databases">
        <title>Draft, Whole-Genome Sequence of the Anthracene-degrading Mycobacterium frederiksbergense LB501T, Isolated from a Polycyclic Aromatic Hydrocarbon (PAH)-Contaminated Soil.</title>
        <authorList>
            <person name="Augelletti F."/>
        </authorList>
    </citation>
    <scope>NUCLEOTIDE SEQUENCE [LARGE SCALE GENOMIC DNA]</scope>
    <source>
        <strain evidence="9 10">LB 501T</strain>
    </source>
</reference>
<keyword evidence="4 7" id="KW-0812">Transmembrane</keyword>
<feature type="transmembrane region" description="Helical" evidence="7">
    <location>
        <begin position="284"/>
        <end position="306"/>
    </location>
</feature>
<dbReference type="GO" id="GO:0022857">
    <property type="term" value="F:transmembrane transporter activity"/>
    <property type="evidence" value="ECO:0007669"/>
    <property type="project" value="InterPro"/>
</dbReference>
<dbReference type="InterPro" id="IPR011701">
    <property type="entry name" value="MFS"/>
</dbReference>
<keyword evidence="6 7" id="KW-0472">Membrane</keyword>
<dbReference type="InterPro" id="IPR020846">
    <property type="entry name" value="MFS_dom"/>
</dbReference>
<dbReference type="Proteomes" id="UP000501849">
    <property type="component" value="Chromosome"/>
</dbReference>
<dbReference type="AlphaFoldDB" id="A0A6H0S8L2"/>
<evidence type="ECO:0000256" key="2">
    <source>
        <dbReference type="ARBA" id="ARBA00022448"/>
    </source>
</evidence>
<gene>
    <name evidence="9" type="ORF">EXE63_18720</name>
</gene>
<feature type="transmembrane region" description="Helical" evidence="7">
    <location>
        <begin position="91"/>
        <end position="112"/>
    </location>
</feature>
<keyword evidence="5 7" id="KW-1133">Transmembrane helix</keyword>
<feature type="transmembrane region" description="Helical" evidence="7">
    <location>
        <begin position="313"/>
        <end position="332"/>
    </location>
</feature>
<name>A0A6H0S8L2_9MYCO</name>
<feature type="transmembrane region" description="Helical" evidence="7">
    <location>
        <begin position="378"/>
        <end position="396"/>
    </location>
</feature>
<evidence type="ECO:0000259" key="8">
    <source>
        <dbReference type="PROSITE" id="PS50850"/>
    </source>
</evidence>
<comment type="subcellular location">
    <subcellularLocation>
        <location evidence="1">Cell membrane</location>
        <topology evidence="1">Multi-pass membrane protein</topology>
    </subcellularLocation>
</comment>
<dbReference type="Pfam" id="PF07690">
    <property type="entry name" value="MFS_1"/>
    <property type="match status" value="1"/>
</dbReference>
<evidence type="ECO:0000256" key="3">
    <source>
        <dbReference type="ARBA" id="ARBA00022475"/>
    </source>
</evidence>
<evidence type="ECO:0000313" key="10">
    <source>
        <dbReference type="Proteomes" id="UP000501849"/>
    </source>
</evidence>
<dbReference type="SUPFAM" id="SSF103473">
    <property type="entry name" value="MFS general substrate transporter"/>
    <property type="match status" value="1"/>
</dbReference>
<evidence type="ECO:0000256" key="6">
    <source>
        <dbReference type="ARBA" id="ARBA00023136"/>
    </source>
</evidence>
<dbReference type="PANTHER" id="PTHR43045:SF1">
    <property type="entry name" value="SHIKIMATE TRANSPORTER"/>
    <property type="match status" value="1"/>
</dbReference>
<dbReference type="InterPro" id="IPR005829">
    <property type="entry name" value="Sugar_transporter_CS"/>
</dbReference>
<organism evidence="9 10">
    <name type="scientific">Mycolicibacterium frederiksbergense</name>
    <dbReference type="NCBI Taxonomy" id="117567"/>
    <lineage>
        <taxon>Bacteria</taxon>
        <taxon>Bacillati</taxon>
        <taxon>Actinomycetota</taxon>
        <taxon>Actinomycetes</taxon>
        <taxon>Mycobacteriales</taxon>
        <taxon>Mycobacteriaceae</taxon>
        <taxon>Mycolicibacterium</taxon>
    </lineage>
</organism>
<feature type="domain" description="Major facilitator superfamily (MFS) profile" evidence="8">
    <location>
        <begin position="17"/>
        <end position="431"/>
    </location>
</feature>
<feature type="transmembrane region" description="Helical" evidence="7">
    <location>
        <begin position="260"/>
        <end position="278"/>
    </location>
</feature>
<proteinExistence type="predicted"/>
<dbReference type="CDD" id="cd17369">
    <property type="entry name" value="MFS_ShiA_like"/>
    <property type="match status" value="1"/>
</dbReference>
<accession>A0A6H0S8L2</accession>
<dbReference type="KEGG" id="mfre:EXE63_18720"/>
<keyword evidence="2" id="KW-0813">Transport</keyword>
<feature type="transmembrane region" description="Helical" evidence="7">
    <location>
        <begin position="338"/>
        <end position="357"/>
    </location>
</feature>
<sequence>MCAADHNSAQTSGLKRVVTASMAGTVVEWYEFFLYGTAATLVFSKVFFSETTSELNAIFLAFATYAVGFVARPLGGIVFGHYGDKFGRKKLLQFSLLLVGAATFLMGCLPTFGQIGYWAPGLLVMLRFIQGFAVGGEWGGAILLVAEHSPNNRRGFWASWPQAGVPVGNMLATVVLLVLTATLSEAAFLSWGWRVAFWLSAVVVLVGYYIRTKVTDAPIFVAAQQEAEQIKATSFSVVEVLKRYPRGVFTAMGLRFGENIMYYLVVTFSITYLKVSVGADTSSILWYLLFAHAVHFAVVPVVGYLADRFGRRPVYMVGAVLGGTWGFFAFPMMNSGNYVVITAAITLGLMIHALMYAPQPAIMSEMFPTRMRYSGVSLGYQVTSIVAGSLAPLIAVKLLDIYDSPVPISIYLAIACAITLVAVLFTRETNGIDLRTLDDADARDIAEARA</sequence>
<evidence type="ECO:0000313" key="9">
    <source>
        <dbReference type="EMBL" id="QIV82685.1"/>
    </source>
</evidence>
<protein>
    <submittedName>
        <fullName evidence="9">MFS transporter</fullName>
    </submittedName>
</protein>
<keyword evidence="10" id="KW-1185">Reference proteome</keyword>
<feature type="transmembrane region" description="Helical" evidence="7">
    <location>
        <begin position="191"/>
        <end position="210"/>
    </location>
</feature>
<dbReference type="GO" id="GO:0005886">
    <property type="term" value="C:plasma membrane"/>
    <property type="evidence" value="ECO:0007669"/>
    <property type="project" value="UniProtKB-SubCell"/>
</dbReference>